<accession>A0A5N6Z614</accession>
<feature type="compositionally biased region" description="Polar residues" evidence="1">
    <location>
        <begin position="13"/>
        <end position="38"/>
    </location>
</feature>
<feature type="compositionally biased region" description="Polar residues" evidence="1">
    <location>
        <begin position="668"/>
        <end position="690"/>
    </location>
</feature>
<keyword evidence="3" id="KW-1185">Reference proteome</keyword>
<dbReference type="Proteomes" id="UP000327118">
    <property type="component" value="Unassembled WGS sequence"/>
</dbReference>
<proteinExistence type="predicted"/>
<feature type="compositionally biased region" description="Basic residues" evidence="1">
    <location>
        <begin position="485"/>
        <end position="495"/>
    </location>
</feature>
<dbReference type="AlphaFoldDB" id="A0A5N6Z614"/>
<feature type="region of interest" description="Disordered" evidence="1">
    <location>
        <begin position="1"/>
        <end position="46"/>
    </location>
</feature>
<evidence type="ECO:0000313" key="2">
    <source>
        <dbReference type="EMBL" id="KAE8352848.1"/>
    </source>
</evidence>
<feature type="compositionally biased region" description="Polar residues" evidence="1">
    <location>
        <begin position="168"/>
        <end position="186"/>
    </location>
</feature>
<feature type="compositionally biased region" description="Polar residues" evidence="1">
    <location>
        <begin position="698"/>
        <end position="707"/>
    </location>
</feature>
<name>A0A5N6Z614_9EURO</name>
<feature type="compositionally biased region" description="Polar residues" evidence="1">
    <location>
        <begin position="497"/>
        <end position="508"/>
    </location>
</feature>
<feature type="compositionally biased region" description="Polar residues" evidence="1">
    <location>
        <begin position="225"/>
        <end position="252"/>
    </location>
</feature>
<protein>
    <submittedName>
        <fullName evidence="2">Uncharacterized protein</fullName>
    </submittedName>
</protein>
<feature type="compositionally biased region" description="Low complexity" evidence="1">
    <location>
        <begin position="277"/>
        <end position="291"/>
    </location>
</feature>
<feature type="compositionally biased region" description="Low complexity" evidence="1">
    <location>
        <begin position="310"/>
        <end position="322"/>
    </location>
</feature>
<gene>
    <name evidence="2" type="ORF">BDV28DRAFT_134376</name>
</gene>
<feature type="compositionally biased region" description="Polar residues" evidence="1">
    <location>
        <begin position="205"/>
        <end position="217"/>
    </location>
</feature>
<evidence type="ECO:0000313" key="3">
    <source>
        <dbReference type="Proteomes" id="UP000327118"/>
    </source>
</evidence>
<feature type="region of interest" description="Disordered" evidence="1">
    <location>
        <begin position="442"/>
        <end position="543"/>
    </location>
</feature>
<dbReference type="OrthoDB" id="4524386at2759"/>
<feature type="region of interest" description="Disordered" evidence="1">
    <location>
        <begin position="667"/>
        <end position="707"/>
    </location>
</feature>
<evidence type="ECO:0000256" key="1">
    <source>
        <dbReference type="SAM" id="MobiDB-lite"/>
    </source>
</evidence>
<reference evidence="3" key="1">
    <citation type="submission" date="2019-04" db="EMBL/GenBank/DDBJ databases">
        <title>Friends and foes A comparative genomics studyof 23 Aspergillus species from section Flavi.</title>
        <authorList>
            <consortium name="DOE Joint Genome Institute"/>
            <person name="Kjaerbolling I."/>
            <person name="Vesth T."/>
            <person name="Frisvad J.C."/>
            <person name="Nybo J.L."/>
            <person name="Theobald S."/>
            <person name="Kildgaard S."/>
            <person name="Isbrandt T."/>
            <person name="Kuo A."/>
            <person name="Sato A."/>
            <person name="Lyhne E.K."/>
            <person name="Kogle M.E."/>
            <person name="Wiebenga A."/>
            <person name="Kun R.S."/>
            <person name="Lubbers R.J."/>
            <person name="Makela M.R."/>
            <person name="Barry K."/>
            <person name="Chovatia M."/>
            <person name="Clum A."/>
            <person name="Daum C."/>
            <person name="Haridas S."/>
            <person name="He G."/>
            <person name="LaButti K."/>
            <person name="Lipzen A."/>
            <person name="Mondo S."/>
            <person name="Riley R."/>
            <person name="Salamov A."/>
            <person name="Simmons B.A."/>
            <person name="Magnuson J.K."/>
            <person name="Henrissat B."/>
            <person name="Mortensen U.H."/>
            <person name="Larsen T.O."/>
            <person name="Devries R.P."/>
            <person name="Grigoriev I.V."/>
            <person name="Machida M."/>
            <person name="Baker S.E."/>
            <person name="Andersen M.R."/>
        </authorList>
    </citation>
    <scope>NUCLEOTIDE SEQUENCE [LARGE SCALE GENOMIC DNA]</scope>
    <source>
        <strain evidence="3">CBS 553.77</strain>
    </source>
</reference>
<organism evidence="2 3">
    <name type="scientific">Aspergillus coremiiformis</name>
    <dbReference type="NCBI Taxonomy" id="138285"/>
    <lineage>
        <taxon>Eukaryota</taxon>
        <taxon>Fungi</taxon>
        <taxon>Dikarya</taxon>
        <taxon>Ascomycota</taxon>
        <taxon>Pezizomycotina</taxon>
        <taxon>Eurotiomycetes</taxon>
        <taxon>Eurotiomycetidae</taxon>
        <taxon>Eurotiales</taxon>
        <taxon>Aspergillaceae</taxon>
        <taxon>Aspergillus</taxon>
        <taxon>Aspergillus subgen. Circumdati</taxon>
    </lineage>
</organism>
<feature type="region of interest" description="Disordered" evidence="1">
    <location>
        <begin position="64"/>
        <end position="88"/>
    </location>
</feature>
<dbReference type="EMBL" id="ML739116">
    <property type="protein sequence ID" value="KAE8352848.1"/>
    <property type="molecule type" value="Genomic_DNA"/>
</dbReference>
<sequence length="707" mass="77339">MVTLKRFFHAEKSTSASPRNGATRASNTPESNLSSNGRAAQFLGAGQPFQRIEKQFEVLHDQLPARPLSPPSKAPPSRASSRTTARNPRHVDLLEALFSSHRYHMQSAQVLSPISPYNEDVAERNMTRFLQGQSGKPEVYSRIMSALYEEDVADTTMARNRNGGRPYSCNSIGRSRGNSFQRSNQGRQDETCCRPRSKAGCRLTRSMSQEAPRSMSPSHAGRLTFSPQDLSSASESSLRQQKSVPNFQAEPTDSSHRESELRSSGYLGIPPAYKQGDTWSSTPLPDSPTLPIIVTGVTEHESQPTKNPPSRSSLASRSHSSLNPTKSKKNVRDLSIDTELASRSKSTSKISHRVIQPPTTSSFGIQQNTIAEVMNSPLPKIPSTSPSPSLQSDQKIAEMMDMFKQACTSSPAISPHPTYEALQDAIIREINSHEAFRRVPLPEPGPPFTPSSSQAAFYPEFGPPKSEGTGTNRTMSLKEGQISKLLRRGSSKKQRQGSDTHQSVSTSVPPKVFWKSSETSGRRRHTDAPLPPPGFLNTLEPSHPVPKEQVTYMDLLFKSKKFTTNISPKRTPDTGKTLGYPQSLGIVSSGFPGNSNPAPSVFHMRAQASASSVNNHVSLSEDDSDDEVIELPSVGIPQLQIRGIDQNNVTYTAENTTPRSAFKLMSWPQRSGRSASFQGDSISNENNNGPSLPPSRGGLTTRSVRTY</sequence>
<feature type="region of interest" description="Disordered" evidence="1">
    <location>
        <begin position="158"/>
        <end position="353"/>
    </location>
</feature>